<dbReference type="PaxDb" id="67767-A0A0J7KKH6"/>
<reference evidence="4 5" key="1">
    <citation type="submission" date="2015-04" db="EMBL/GenBank/DDBJ databases">
        <title>Lasius niger genome sequencing.</title>
        <authorList>
            <person name="Konorov E.A."/>
            <person name="Nikitin M.A."/>
            <person name="Kirill M.V."/>
            <person name="Chang P."/>
        </authorList>
    </citation>
    <scope>NUCLEOTIDE SEQUENCE [LARGE SCALE GENOMIC DNA]</scope>
    <source>
        <tissue evidence="4">Whole</tissue>
    </source>
</reference>
<dbReference type="InterPro" id="IPR036397">
    <property type="entry name" value="RNaseH_sf"/>
</dbReference>
<keyword evidence="5" id="KW-1185">Reference proteome</keyword>
<evidence type="ECO:0000313" key="4">
    <source>
        <dbReference type="EMBL" id="KMQ90729.1"/>
    </source>
</evidence>
<dbReference type="GO" id="GO:0003676">
    <property type="term" value="F:nucleic acid binding"/>
    <property type="evidence" value="ECO:0007669"/>
    <property type="project" value="InterPro"/>
</dbReference>
<dbReference type="PANTHER" id="PTHR47331:SF2">
    <property type="match status" value="1"/>
</dbReference>
<dbReference type="InterPro" id="IPR040676">
    <property type="entry name" value="DUF5641"/>
</dbReference>
<dbReference type="InterPro" id="IPR041588">
    <property type="entry name" value="Integrase_H2C2"/>
</dbReference>
<accession>A0A0J7KKH6</accession>
<dbReference type="EMBL" id="LBMM01006287">
    <property type="protein sequence ID" value="KMQ90729.1"/>
    <property type="molecule type" value="Genomic_DNA"/>
</dbReference>
<dbReference type="InterPro" id="IPR001584">
    <property type="entry name" value="Integrase_cat-core"/>
</dbReference>
<dbReference type="Proteomes" id="UP000036403">
    <property type="component" value="Unassembled WGS sequence"/>
</dbReference>
<protein>
    <submittedName>
        <fullName evidence="4">Integrase core domain protein</fullName>
    </submittedName>
</protein>
<feature type="region of interest" description="Disordered" evidence="1">
    <location>
        <begin position="620"/>
        <end position="679"/>
    </location>
</feature>
<dbReference type="PROSITE" id="PS50994">
    <property type="entry name" value="INTEGRASE"/>
    <property type="match status" value="1"/>
</dbReference>
<feature type="domain" description="Integrase catalytic" evidence="3">
    <location>
        <begin position="297"/>
        <end position="489"/>
    </location>
</feature>
<proteinExistence type="predicted"/>
<dbReference type="PANTHER" id="PTHR47331">
    <property type="entry name" value="PHD-TYPE DOMAIN-CONTAINING PROTEIN"/>
    <property type="match status" value="1"/>
</dbReference>
<dbReference type="GO" id="GO:0015074">
    <property type="term" value="P:DNA integration"/>
    <property type="evidence" value="ECO:0007669"/>
    <property type="project" value="InterPro"/>
</dbReference>
<feature type="chain" id="PRO_5005290132" evidence="2">
    <location>
        <begin position="18"/>
        <end position="679"/>
    </location>
</feature>
<feature type="signal peptide" evidence="2">
    <location>
        <begin position="1"/>
        <end position="17"/>
    </location>
</feature>
<gene>
    <name evidence="4" type="ORF">RF55_9479</name>
</gene>
<feature type="compositionally biased region" description="Basic and acidic residues" evidence="1">
    <location>
        <begin position="632"/>
        <end position="663"/>
    </location>
</feature>
<dbReference type="OrthoDB" id="5967017at2759"/>
<evidence type="ECO:0000259" key="3">
    <source>
        <dbReference type="PROSITE" id="PS50994"/>
    </source>
</evidence>
<keyword evidence="2" id="KW-0732">Signal</keyword>
<dbReference type="Pfam" id="PF17921">
    <property type="entry name" value="Integrase_H2C2"/>
    <property type="match status" value="1"/>
</dbReference>
<dbReference type="AlphaFoldDB" id="A0A0J7KKH6"/>
<evidence type="ECO:0000256" key="2">
    <source>
        <dbReference type="SAM" id="SignalP"/>
    </source>
</evidence>
<organism evidence="4 5">
    <name type="scientific">Lasius niger</name>
    <name type="common">Black garden ant</name>
    <dbReference type="NCBI Taxonomy" id="67767"/>
    <lineage>
        <taxon>Eukaryota</taxon>
        <taxon>Metazoa</taxon>
        <taxon>Ecdysozoa</taxon>
        <taxon>Arthropoda</taxon>
        <taxon>Hexapoda</taxon>
        <taxon>Insecta</taxon>
        <taxon>Pterygota</taxon>
        <taxon>Neoptera</taxon>
        <taxon>Endopterygota</taxon>
        <taxon>Hymenoptera</taxon>
        <taxon>Apocrita</taxon>
        <taxon>Aculeata</taxon>
        <taxon>Formicoidea</taxon>
        <taxon>Formicidae</taxon>
        <taxon>Formicinae</taxon>
        <taxon>Lasius</taxon>
        <taxon>Lasius</taxon>
    </lineage>
</organism>
<evidence type="ECO:0000313" key="5">
    <source>
        <dbReference type="Proteomes" id="UP000036403"/>
    </source>
</evidence>
<sequence length="679" mass="79342">MCLIARCAIATCAIVLCANEGFSTRWATFVWNRVQEIRQLTNPTRWQHVPGDMNPADLPSRGCNARQLLETHWWEGPRWLKFPKEMWPNSRPIINEDLVAHEARKTVNKERKLIEHTATTVMSNMSENQEEQRLTDRLLFLSNYLRIIRTLAWIRRFIVNSQQKRELRFKTALTAKEIQSAETTLLRLVQEGSFSKTLMSKLRAMDIYKDESGLLRTKSLISNRQDTLDFRHPITLDSRHPIVVKLIEYTHRKLGHAHIEIVMNHLREQYWILKGRRAVSSVTRKCITCRRYNAKNIESSPAVLPENRVREAAVFEITGIDFAGPLFLRDKTKAWICLFTCAVYRAIHLELVTSLSTELFLEAFRRFIAQRGRPSTVYTDNGTNFIGANRYLQEIDWSKIEEYSSAEKIQWIFNPPSAAWWGGWWERLIRSIKELLRKVLRRALLNYEELTTILCDCEAIINSRPITYLAEDPQQLIPLSPALFLQDLRNSEVPDMDIIASTEKLNRRIKYRQELRDQLRHRFRIEYLGQLSRRNKLKSNSETDIKVGDIVFIGNDQSKRLDWPLGKVTQLFPGRDDKVHVVKLKTAAGELVRPVQRLYPLELSTNEHNEISEEFLKQYKRSSDTGKSIPESNEKESEPQHKKETDTDETPERREDGKTERRTRSGRKVITPKKLLGVQ</sequence>
<evidence type="ECO:0000256" key="1">
    <source>
        <dbReference type="SAM" id="MobiDB-lite"/>
    </source>
</evidence>
<dbReference type="Pfam" id="PF18701">
    <property type="entry name" value="DUF5641"/>
    <property type="match status" value="1"/>
</dbReference>
<dbReference type="SUPFAM" id="SSF53098">
    <property type="entry name" value="Ribonuclease H-like"/>
    <property type="match status" value="1"/>
</dbReference>
<dbReference type="InterPro" id="IPR012337">
    <property type="entry name" value="RNaseH-like_sf"/>
</dbReference>
<name>A0A0J7KKH6_LASNI</name>
<comment type="caution">
    <text evidence="4">The sequence shown here is derived from an EMBL/GenBank/DDBJ whole genome shotgun (WGS) entry which is preliminary data.</text>
</comment>
<dbReference type="Gene3D" id="3.30.420.10">
    <property type="entry name" value="Ribonuclease H-like superfamily/Ribonuclease H"/>
    <property type="match status" value="1"/>
</dbReference>
<dbReference type="STRING" id="67767.A0A0J7KKH6"/>